<sequence length="69" mass="7433">MPDAGRRTNQLGNGKDDLDLEQIVVEVAAVATLNIPSPLSLTDNQGPSVLRKPIRVAQLFSKSYAVSRT</sequence>
<proteinExistence type="predicted"/>
<protein>
    <submittedName>
        <fullName evidence="2">Uncharacterized protein</fullName>
    </submittedName>
</protein>
<evidence type="ECO:0000313" key="1">
    <source>
        <dbReference type="Proteomes" id="UP000887565"/>
    </source>
</evidence>
<organism evidence="1 2">
    <name type="scientific">Romanomermis culicivorax</name>
    <name type="common">Nematode worm</name>
    <dbReference type="NCBI Taxonomy" id="13658"/>
    <lineage>
        <taxon>Eukaryota</taxon>
        <taxon>Metazoa</taxon>
        <taxon>Ecdysozoa</taxon>
        <taxon>Nematoda</taxon>
        <taxon>Enoplea</taxon>
        <taxon>Dorylaimia</taxon>
        <taxon>Mermithida</taxon>
        <taxon>Mermithoidea</taxon>
        <taxon>Mermithidae</taxon>
        <taxon>Romanomermis</taxon>
    </lineage>
</organism>
<dbReference type="WBParaSite" id="nRc.2.0.1.t09301-RA">
    <property type="protein sequence ID" value="nRc.2.0.1.t09301-RA"/>
    <property type="gene ID" value="nRc.2.0.1.g09301"/>
</dbReference>
<dbReference type="AlphaFoldDB" id="A0A915I6B1"/>
<keyword evidence="1" id="KW-1185">Reference proteome</keyword>
<reference evidence="2" key="1">
    <citation type="submission" date="2022-11" db="UniProtKB">
        <authorList>
            <consortium name="WormBaseParasite"/>
        </authorList>
    </citation>
    <scope>IDENTIFICATION</scope>
</reference>
<evidence type="ECO:0000313" key="2">
    <source>
        <dbReference type="WBParaSite" id="nRc.2.0.1.t09301-RA"/>
    </source>
</evidence>
<name>A0A915I6B1_ROMCU</name>
<dbReference type="Proteomes" id="UP000887565">
    <property type="component" value="Unplaced"/>
</dbReference>
<accession>A0A915I6B1</accession>